<evidence type="ECO:0000313" key="3">
    <source>
        <dbReference type="EMBL" id="KAH0573319.1"/>
    </source>
</evidence>
<proteinExistence type="predicted"/>
<dbReference type="Proteomes" id="UP000018208">
    <property type="component" value="Unassembled WGS sequence"/>
</dbReference>
<keyword evidence="4" id="KW-1185">Reference proteome</keyword>
<evidence type="ECO:0000313" key="4">
    <source>
        <dbReference type="Proteomes" id="UP000018208"/>
    </source>
</evidence>
<evidence type="ECO:0000313" key="2">
    <source>
        <dbReference type="EMBL" id="EST44987.1"/>
    </source>
</evidence>
<protein>
    <recommendedName>
        <fullName evidence="5">Transmembrane protein</fullName>
    </recommendedName>
</protein>
<dbReference type="VEuPathDB" id="GiardiaDB:SS50377_25439"/>
<accession>V6LKA5</accession>
<keyword evidence="1" id="KW-1133">Transmembrane helix</keyword>
<feature type="transmembrane region" description="Helical" evidence="1">
    <location>
        <begin position="257"/>
        <end position="277"/>
    </location>
</feature>
<dbReference type="EMBL" id="KI546101">
    <property type="protein sequence ID" value="EST44987.1"/>
    <property type="molecule type" value="Genomic_DNA"/>
</dbReference>
<evidence type="ECO:0000256" key="1">
    <source>
        <dbReference type="SAM" id="Phobius"/>
    </source>
</evidence>
<evidence type="ECO:0008006" key="5">
    <source>
        <dbReference type="Google" id="ProtNLM"/>
    </source>
</evidence>
<dbReference type="AlphaFoldDB" id="V6LKA5"/>
<keyword evidence="1" id="KW-0812">Transmembrane</keyword>
<reference evidence="3" key="2">
    <citation type="submission" date="2020-12" db="EMBL/GenBank/DDBJ databases">
        <title>New Spironucleus salmonicida genome in near-complete chromosomes.</title>
        <authorList>
            <person name="Xu F."/>
            <person name="Kurt Z."/>
            <person name="Jimenez-Gonzalez A."/>
            <person name="Astvaldsson A."/>
            <person name="Andersson J.O."/>
            <person name="Svard S.G."/>
        </authorList>
    </citation>
    <scope>NUCLEOTIDE SEQUENCE</scope>
    <source>
        <strain evidence="3">ATCC 50377</strain>
    </source>
</reference>
<sequence>MLILLCQVQPIFYIPSSLLVINLHIQTSQQDESFYSVSYNNQNVTFRSFQQAQQHISDNFPEQFCWKDCQQSQIIINAPIHDMQLFVKSIYTIWDLNLNYDIIYQENEQRSIQVKSMQKQYCDNFNQCKQKLSYLIEVLKKEKTIMQVNDSERLWIIQLTGQNNMVFERLIQNYDYFYFCKDQQGLCSIQNNGIILQNSNNTTYKLNQKNISDLKNSIQSPLQVERSMSQFVQKFIDRMQEQYAIEKKKNYAQINGWFFFYWILIMIGFSLAIIVTLKNQLK</sequence>
<keyword evidence="1" id="KW-0472">Membrane</keyword>
<reference evidence="2 3" key="1">
    <citation type="journal article" date="2014" name="PLoS Genet.">
        <title>The Genome of Spironucleus salmonicida Highlights a Fish Pathogen Adapted to Fluctuating Environments.</title>
        <authorList>
            <person name="Xu F."/>
            <person name="Jerlstrom-Hultqvist J."/>
            <person name="Einarsson E."/>
            <person name="Astvaldsson A."/>
            <person name="Svard S.G."/>
            <person name="Andersson J.O."/>
        </authorList>
    </citation>
    <scope>NUCLEOTIDE SEQUENCE</scope>
    <source>
        <strain evidence="3">ATCC 50377</strain>
    </source>
</reference>
<gene>
    <name evidence="2" type="ORF">SS50377_15006</name>
    <name evidence="3" type="ORF">SS50377_25439</name>
</gene>
<name>V6LKA5_9EUKA</name>
<dbReference type="EMBL" id="AUWU02000005">
    <property type="protein sequence ID" value="KAH0573319.1"/>
    <property type="molecule type" value="Genomic_DNA"/>
</dbReference>
<organism evidence="2">
    <name type="scientific">Spironucleus salmonicida</name>
    <dbReference type="NCBI Taxonomy" id="348837"/>
    <lineage>
        <taxon>Eukaryota</taxon>
        <taxon>Metamonada</taxon>
        <taxon>Diplomonadida</taxon>
        <taxon>Hexamitidae</taxon>
        <taxon>Hexamitinae</taxon>
        <taxon>Spironucleus</taxon>
    </lineage>
</organism>